<dbReference type="GO" id="GO:0005813">
    <property type="term" value="C:centrosome"/>
    <property type="evidence" value="ECO:0007669"/>
    <property type="project" value="TreeGrafter"/>
</dbReference>
<dbReference type="OrthoDB" id="193905at2759"/>
<dbReference type="Proteomes" id="UP000694866">
    <property type="component" value="Unplaced"/>
</dbReference>
<reference evidence="3" key="1">
    <citation type="submission" date="2015-01" db="EMBL/GenBank/DDBJ databases">
        <title>Transcriptome Assembly of Fopius arisanus.</title>
        <authorList>
            <person name="Geib S."/>
        </authorList>
    </citation>
    <scope>NUCLEOTIDE SEQUENCE</scope>
</reference>
<feature type="domain" description="Bardet-Biedl syndrome 1 protein GAE" evidence="2">
    <location>
        <begin position="478"/>
        <end position="575"/>
    </location>
</feature>
<accession>A0A0C9PRH7</accession>
<dbReference type="AlphaFoldDB" id="A0A0C9PRH7"/>
<dbReference type="PANTHER" id="PTHR20870:SF0">
    <property type="entry name" value="BARDET-BIEDL SYNDROME 1 PROTEIN"/>
    <property type="match status" value="1"/>
</dbReference>
<dbReference type="GO" id="GO:0034464">
    <property type="term" value="C:BBSome"/>
    <property type="evidence" value="ECO:0007669"/>
    <property type="project" value="InterPro"/>
</dbReference>
<gene>
    <name evidence="3 5" type="primary">BBS1</name>
    <name evidence="3" type="ORF">g.18703</name>
</gene>
<dbReference type="GO" id="GO:0005113">
    <property type="term" value="F:patched binding"/>
    <property type="evidence" value="ECO:0007669"/>
    <property type="project" value="TreeGrafter"/>
</dbReference>
<protein>
    <submittedName>
        <fullName evidence="3">BBS1 protein</fullName>
    </submittedName>
    <submittedName>
        <fullName evidence="5">Bardet-Biedl syndrome 1 protein</fullName>
    </submittedName>
</protein>
<dbReference type="GO" id="GO:0005119">
    <property type="term" value="F:smoothened binding"/>
    <property type="evidence" value="ECO:0007669"/>
    <property type="project" value="TreeGrafter"/>
</dbReference>
<dbReference type="GO" id="GO:0005930">
    <property type="term" value="C:axoneme"/>
    <property type="evidence" value="ECO:0007669"/>
    <property type="project" value="TreeGrafter"/>
</dbReference>
<keyword evidence="4" id="KW-1185">Reference proteome</keyword>
<dbReference type="EMBL" id="GBYB01003918">
    <property type="protein sequence ID" value="JAG73685.1"/>
    <property type="molecule type" value="Transcribed_RNA"/>
</dbReference>
<proteinExistence type="predicted"/>
<evidence type="ECO:0000313" key="4">
    <source>
        <dbReference type="Proteomes" id="UP000694866"/>
    </source>
</evidence>
<dbReference type="GeneID" id="105272646"/>
<dbReference type="InterPro" id="IPR056419">
    <property type="entry name" value="GAE_BBS1"/>
</dbReference>
<reference evidence="5" key="2">
    <citation type="submission" date="2025-04" db="UniProtKB">
        <authorList>
            <consortium name="RefSeq"/>
        </authorList>
    </citation>
    <scope>IDENTIFICATION</scope>
    <source>
        <strain evidence="5">USDA-PBARC FA_bdor</strain>
        <tissue evidence="5">Whole organism</tissue>
    </source>
</reference>
<dbReference type="CTD" id="582"/>
<dbReference type="InterPro" id="IPR028784">
    <property type="entry name" value="BBS1"/>
</dbReference>
<evidence type="ECO:0000259" key="2">
    <source>
        <dbReference type="Pfam" id="PF23304"/>
    </source>
</evidence>
<dbReference type="InterPro" id="IPR032728">
    <property type="entry name" value="BBS1_N"/>
</dbReference>
<evidence type="ECO:0000313" key="5">
    <source>
        <dbReference type="RefSeq" id="XP_011313154.1"/>
    </source>
</evidence>
<dbReference type="Pfam" id="PF14779">
    <property type="entry name" value="BBS1"/>
    <property type="match status" value="1"/>
</dbReference>
<dbReference type="RefSeq" id="XP_011313154.1">
    <property type="nucleotide sequence ID" value="XM_011314852.1"/>
</dbReference>
<dbReference type="PANTHER" id="PTHR20870">
    <property type="entry name" value="BARDET-BIEDL SYNDROME 1 PROTEIN"/>
    <property type="match status" value="1"/>
</dbReference>
<name>A0A0C9PRH7_9HYME</name>
<evidence type="ECO:0000259" key="1">
    <source>
        <dbReference type="Pfam" id="PF14779"/>
    </source>
</evidence>
<dbReference type="Pfam" id="PF23304">
    <property type="entry name" value="GAE_BBS1"/>
    <property type="match status" value="1"/>
</dbReference>
<dbReference type="KEGG" id="fas:105272646"/>
<accession>A0A9R1U9D1</accession>
<organism evidence="3">
    <name type="scientific">Fopius arisanus</name>
    <dbReference type="NCBI Taxonomy" id="64838"/>
    <lineage>
        <taxon>Eukaryota</taxon>
        <taxon>Metazoa</taxon>
        <taxon>Ecdysozoa</taxon>
        <taxon>Arthropoda</taxon>
        <taxon>Hexapoda</taxon>
        <taxon>Insecta</taxon>
        <taxon>Pterygota</taxon>
        <taxon>Neoptera</taxon>
        <taxon>Endopterygota</taxon>
        <taxon>Hymenoptera</taxon>
        <taxon>Apocrita</taxon>
        <taxon>Ichneumonoidea</taxon>
        <taxon>Braconidae</taxon>
        <taxon>Opiinae</taxon>
        <taxon>Fopius</taxon>
    </lineage>
</organism>
<feature type="domain" description="Bardet-Biedl syndrome 1 N-terminal" evidence="1">
    <location>
        <begin position="14"/>
        <end position="269"/>
    </location>
</feature>
<dbReference type="GO" id="GO:0061512">
    <property type="term" value="P:protein localization to cilium"/>
    <property type="evidence" value="ECO:0007669"/>
    <property type="project" value="TreeGrafter"/>
</dbReference>
<sequence length="580" mass="63702">MERPVGSRLNTSRWLDAVWEPNANIHALPGGLDMLDVAGDNEARLIITDLTSEVTDSAKVRVYKNGDPVTEHNIMESPCGVVGFYSENAEPRSAAVAVGAGSSIYIYKNMRPHFKYCLPYLDAHPKEREIWHRAGLDLDLNVLSLCDDLELLFKELGAAFVSPRTIKFLSMDENLRVEFAEEYRRLPLTRMNAVSTIGLIRKDSWNEPASSCIIVGAESGEILILHPRSFSLVEKHHIGWPPVAVTSAGLWSGDGRIFVISRDGKIGSLTKGCNSINLWEKLSAPAVAISTLTCDGAAVALMDGTLCGFSGSGVKLWRIQLPGLALDLTSLPVQQTGLSLLAVSVPRYGVLIHDGQHHVDTINMMEPVSAMKYGRMGQEERAMAMVTIPGGLAVKILKRTANFSARPHTSKSITERCQSTFAIPKKTRLFVEQTIRERAEAKKIHNSFQQGFLRLRLTVARKARQELNSGNESGMNPITMEASVLGLGPTYVLRTIVTNLSEDPTEPSLFLVFRGETVIKPRVVELPLLPSGISIPVFVKATPTSALAEKIQIWLCKKRRIKPIATVSLLLPLAEVDIDV</sequence>
<dbReference type="GO" id="GO:1905515">
    <property type="term" value="P:non-motile cilium assembly"/>
    <property type="evidence" value="ECO:0007669"/>
    <property type="project" value="InterPro"/>
</dbReference>
<evidence type="ECO:0000313" key="3">
    <source>
        <dbReference type="EMBL" id="JAG73685.1"/>
    </source>
</evidence>